<evidence type="ECO:0000313" key="3">
    <source>
        <dbReference type="Proteomes" id="UP001234989"/>
    </source>
</evidence>
<keyword evidence="1" id="KW-0175">Coiled coil</keyword>
<evidence type="ECO:0000256" key="1">
    <source>
        <dbReference type="SAM" id="Coils"/>
    </source>
</evidence>
<feature type="coiled-coil region" evidence="1">
    <location>
        <begin position="60"/>
        <end position="88"/>
    </location>
</feature>
<organism evidence="2 3">
    <name type="scientific">Solanum verrucosum</name>
    <dbReference type="NCBI Taxonomy" id="315347"/>
    <lineage>
        <taxon>Eukaryota</taxon>
        <taxon>Viridiplantae</taxon>
        <taxon>Streptophyta</taxon>
        <taxon>Embryophyta</taxon>
        <taxon>Tracheophyta</taxon>
        <taxon>Spermatophyta</taxon>
        <taxon>Magnoliopsida</taxon>
        <taxon>eudicotyledons</taxon>
        <taxon>Gunneridae</taxon>
        <taxon>Pentapetalae</taxon>
        <taxon>asterids</taxon>
        <taxon>lamiids</taxon>
        <taxon>Solanales</taxon>
        <taxon>Solanaceae</taxon>
        <taxon>Solanoideae</taxon>
        <taxon>Solaneae</taxon>
        <taxon>Solanum</taxon>
    </lineage>
</organism>
<keyword evidence="3" id="KW-1185">Reference proteome</keyword>
<dbReference type="AlphaFoldDB" id="A0AAF0UUW7"/>
<dbReference type="EMBL" id="CP133622">
    <property type="protein sequence ID" value="WMV53077.1"/>
    <property type="molecule type" value="Genomic_DNA"/>
</dbReference>
<gene>
    <name evidence="2" type="ORF">MTR67_046462</name>
</gene>
<sequence>MAMDDRLRWLMTLLDLEKMTRRMELWGMKKENQKQDCIKGVAEMENQDLITEMDDLHHINNNKNKEQMKMKMKMNQQEEEEEEDEEEECFCTSILSLQVRTTRKWICIPYQATGWTKEKTGSDKVEADCQGRVCNLIFCPFVKMKNNRDHTFFFLFEFLELTTAKQYH</sequence>
<accession>A0AAF0UUW7</accession>
<reference evidence="2" key="1">
    <citation type="submission" date="2023-08" db="EMBL/GenBank/DDBJ databases">
        <title>A de novo genome assembly of Solanum verrucosum Schlechtendal, a Mexican diploid species geographically isolated from the other diploid A-genome species in potato relatives.</title>
        <authorList>
            <person name="Hosaka K."/>
        </authorList>
    </citation>
    <scope>NUCLEOTIDE SEQUENCE</scope>
    <source>
        <tissue evidence="2">Young leaves</tissue>
    </source>
</reference>
<dbReference type="Proteomes" id="UP001234989">
    <property type="component" value="Chromosome 11"/>
</dbReference>
<protein>
    <submittedName>
        <fullName evidence="2">Uncharacterized protein</fullName>
    </submittedName>
</protein>
<proteinExistence type="predicted"/>
<name>A0AAF0UUW7_SOLVR</name>
<evidence type="ECO:0000313" key="2">
    <source>
        <dbReference type="EMBL" id="WMV53077.1"/>
    </source>
</evidence>